<dbReference type="EMBL" id="POQS01000002">
    <property type="protein sequence ID" value="PND34530.1"/>
    <property type="molecule type" value="Genomic_DNA"/>
</dbReference>
<organism evidence="1 2">
    <name type="scientific">Achromobacter pulmonis</name>
    <dbReference type="NCBI Taxonomy" id="1389932"/>
    <lineage>
        <taxon>Bacteria</taxon>
        <taxon>Pseudomonadati</taxon>
        <taxon>Pseudomonadota</taxon>
        <taxon>Betaproteobacteria</taxon>
        <taxon>Burkholderiales</taxon>
        <taxon>Alcaligenaceae</taxon>
        <taxon>Achromobacter</taxon>
    </lineage>
</organism>
<evidence type="ECO:0008006" key="3">
    <source>
        <dbReference type="Google" id="ProtNLM"/>
    </source>
</evidence>
<dbReference type="RefSeq" id="WP_102772594.1">
    <property type="nucleotide sequence ID" value="NZ_POQS01000002.1"/>
</dbReference>
<name>A0A2N8KM53_9BURK</name>
<dbReference type="AlphaFoldDB" id="A0A2N8KM53"/>
<evidence type="ECO:0000313" key="1">
    <source>
        <dbReference type="EMBL" id="PND34530.1"/>
    </source>
</evidence>
<comment type="caution">
    <text evidence="1">The sequence shown here is derived from an EMBL/GenBank/DDBJ whole genome shotgun (WGS) entry which is preliminary data.</text>
</comment>
<keyword evidence="2" id="KW-1185">Reference proteome</keyword>
<reference evidence="1 2" key="1">
    <citation type="submission" date="2018-01" db="EMBL/GenBank/DDBJ databases">
        <title>The draft genome of an aniline degradation strain ANB-1.</title>
        <authorList>
            <person name="Zhang L."/>
            <person name="Jiang J."/>
        </authorList>
    </citation>
    <scope>NUCLEOTIDE SEQUENCE [LARGE SCALE GENOMIC DNA]</scope>
    <source>
        <strain evidence="1 2">ANB-1</strain>
    </source>
</reference>
<accession>A0A2N8KM53</accession>
<sequence length="145" mass="15317">MARKQVTVTISAEGRDKGKVFVLTELPAYEAEDWAGRALFALMNAGVEIPDNIAEAGLAGVAAMGMKAIAKLPFDSAKPLLDSMMKCIQIQPSPSVVRALVSDDIEEVATLLTLRKQILGLHMDFSMAAAQSTSGSKPGKAAARD</sequence>
<protein>
    <recommendedName>
        <fullName evidence="3">Phage tail protein</fullName>
    </recommendedName>
</protein>
<evidence type="ECO:0000313" key="2">
    <source>
        <dbReference type="Proteomes" id="UP000235994"/>
    </source>
</evidence>
<dbReference type="Proteomes" id="UP000235994">
    <property type="component" value="Unassembled WGS sequence"/>
</dbReference>
<gene>
    <name evidence="1" type="ORF">C1I89_10110</name>
</gene>
<proteinExistence type="predicted"/>